<evidence type="ECO:0000259" key="2">
    <source>
        <dbReference type="Pfam" id="PF00535"/>
    </source>
</evidence>
<dbReference type="CDD" id="cd02511">
    <property type="entry name" value="Beta4Glucosyltransferase"/>
    <property type="match status" value="1"/>
</dbReference>
<reference evidence="3 4" key="1">
    <citation type="journal article" date="2016" name="Nat. Commun.">
        <title>Thousands of microbial genomes shed light on interconnected biogeochemical processes in an aquifer system.</title>
        <authorList>
            <person name="Anantharaman K."/>
            <person name="Brown C.T."/>
            <person name="Hug L.A."/>
            <person name="Sharon I."/>
            <person name="Castelle C.J."/>
            <person name="Probst A.J."/>
            <person name="Thomas B.C."/>
            <person name="Singh A."/>
            <person name="Wilkins M.J."/>
            <person name="Karaoz U."/>
            <person name="Brodie E.L."/>
            <person name="Williams K.H."/>
            <person name="Hubbard S.S."/>
            <person name="Banfield J.F."/>
        </authorList>
    </citation>
    <scope>NUCLEOTIDE SEQUENCE [LARGE SCALE GENOMIC DNA]</scope>
</reference>
<dbReference type="Gene3D" id="3.90.550.10">
    <property type="entry name" value="Spore Coat Polysaccharide Biosynthesis Protein SpsA, Chain A"/>
    <property type="match status" value="1"/>
</dbReference>
<dbReference type="SUPFAM" id="SSF53448">
    <property type="entry name" value="Nucleotide-diphospho-sugar transferases"/>
    <property type="match status" value="1"/>
</dbReference>
<dbReference type="Proteomes" id="UP000178319">
    <property type="component" value="Unassembled WGS sequence"/>
</dbReference>
<dbReference type="PANTHER" id="PTHR43630:SF2">
    <property type="entry name" value="GLYCOSYLTRANSFERASE"/>
    <property type="match status" value="1"/>
</dbReference>
<dbReference type="InterPro" id="IPR001173">
    <property type="entry name" value="Glyco_trans_2-like"/>
</dbReference>
<keyword evidence="1" id="KW-1133">Transmembrane helix</keyword>
<evidence type="ECO:0000256" key="1">
    <source>
        <dbReference type="SAM" id="Phobius"/>
    </source>
</evidence>
<name>A0A1G1V518_9BACT</name>
<keyword evidence="1" id="KW-0812">Transmembrane</keyword>
<accession>A0A1G1V518</accession>
<dbReference type="AlphaFoldDB" id="A0A1G1V518"/>
<keyword evidence="1" id="KW-0472">Membrane</keyword>
<proteinExistence type="predicted"/>
<dbReference type="STRING" id="1797516.A3D26_03780"/>
<protein>
    <recommendedName>
        <fullName evidence="2">Glycosyltransferase 2-like domain-containing protein</fullName>
    </recommendedName>
</protein>
<evidence type="ECO:0000313" key="4">
    <source>
        <dbReference type="Proteomes" id="UP000178319"/>
    </source>
</evidence>
<feature type="transmembrane region" description="Helical" evidence="1">
    <location>
        <begin position="231"/>
        <end position="250"/>
    </location>
</feature>
<organism evidence="3 4">
    <name type="scientific">Candidatus Blackburnbacteria bacterium RIFCSPHIGHO2_02_FULL_44_20</name>
    <dbReference type="NCBI Taxonomy" id="1797516"/>
    <lineage>
        <taxon>Bacteria</taxon>
        <taxon>Candidatus Blackburniibacteriota</taxon>
    </lineage>
</organism>
<dbReference type="Pfam" id="PF00535">
    <property type="entry name" value="Glycos_transf_2"/>
    <property type="match status" value="1"/>
</dbReference>
<sequence>MLSCVILTKNEEQNIEDCIKSASWCDELIVIDDYSKDKTVEIAKRLGAKVFRRELNSDFAGQHNYGLDRVKGDWALFIHADERVPAELATEIKSEVQALFHPGGGTDTTPSGFFLKRVDSLWGQTLKHGETGNTRILRLARKGAGRWERKIHETWNIKGETRTLNTPLLHYPHQTIEEFLTDVNFYSTIHAEENKKEGKRGNLFKVIFFPVFKFVQNWLFKGGFLDGGAGFIAAFVISFHSFLAWSKLYLEQRHP</sequence>
<dbReference type="InterPro" id="IPR029044">
    <property type="entry name" value="Nucleotide-diphossugar_trans"/>
</dbReference>
<gene>
    <name evidence="3" type="ORF">A3D26_03780</name>
</gene>
<evidence type="ECO:0000313" key="3">
    <source>
        <dbReference type="EMBL" id="OGY10402.1"/>
    </source>
</evidence>
<comment type="caution">
    <text evidence="3">The sequence shown here is derived from an EMBL/GenBank/DDBJ whole genome shotgun (WGS) entry which is preliminary data.</text>
</comment>
<dbReference type="PANTHER" id="PTHR43630">
    <property type="entry name" value="POLY-BETA-1,6-N-ACETYL-D-GLUCOSAMINE SYNTHASE"/>
    <property type="match status" value="1"/>
</dbReference>
<feature type="domain" description="Glycosyltransferase 2-like" evidence="2">
    <location>
        <begin position="3"/>
        <end position="90"/>
    </location>
</feature>
<dbReference type="EMBL" id="MHBZ01000036">
    <property type="protein sequence ID" value="OGY10402.1"/>
    <property type="molecule type" value="Genomic_DNA"/>
</dbReference>